<dbReference type="CDD" id="cd03814">
    <property type="entry name" value="GT4-like"/>
    <property type="match status" value="1"/>
</dbReference>
<evidence type="ECO:0000313" key="7">
    <source>
        <dbReference type="Proteomes" id="UP000307000"/>
    </source>
</evidence>
<proteinExistence type="predicted"/>
<feature type="domain" description="Glycosyl transferase family 1" evidence="4">
    <location>
        <begin position="208"/>
        <end position="362"/>
    </location>
</feature>
<dbReference type="SUPFAM" id="SSF53756">
    <property type="entry name" value="UDP-Glycosyltransferase/glycogen phosphorylase"/>
    <property type="match status" value="1"/>
</dbReference>
<feature type="domain" description="Glycosyltransferase subfamily 4-like N-terminal" evidence="5">
    <location>
        <begin position="27"/>
        <end position="200"/>
    </location>
</feature>
<organism evidence="6 7">
    <name type="scientific">Glutamicibacter creatinolyticus</name>
    <dbReference type="NCBI Taxonomy" id="162496"/>
    <lineage>
        <taxon>Bacteria</taxon>
        <taxon>Bacillati</taxon>
        <taxon>Actinomycetota</taxon>
        <taxon>Actinomycetes</taxon>
        <taxon>Micrococcales</taxon>
        <taxon>Micrococcaceae</taxon>
        <taxon>Glutamicibacter</taxon>
    </lineage>
</organism>
<dbReference type="PANTHER" id="PTHR45947">
    <property type="entry name" value="SULFOQUINOVOSYL TRANSFERASE SQD2"/>
    <property type="match status" value="1"/>
</dbReference>
<dbReference type="Proteomes" id="UP000307000">
    <property type="component" value="Chromosome"/>
</dbReference>
<accession>A0A5B7WR63</accession>
<dbReference type="Pfam" id="PF13439">
    <property type="entry name" value="Glyco_transf_4"/>
    <property type="match status" value="1"/>
</dbReference>
<evidence type="ECO:0000259" key="5">
    <source>
        <dbReference type="Pfam" id="PF13439"/>
    </source>
</evidence>
<dbReference type="PANTHER" id="PTHR45947:SF3">
    <property type="entry name" value="SULFOQUINOVOSYL TRANSFERASE SQD2"/>
    <property type="match status" value="1"/>
</dbReference>
<evidence type="ECO:0000313" key="6">
    <source>
        <dbReference type="EMBL" id="QCY45805.1"/>
    </source>
</evidence>
<evidence type="ECO:0000256" key="3">
    <source>
        <dbReference type="ARBA" id="ARBA00022679"/>
    </source>
</evidence>
<dbReference type="InterPro" id="IPR001296">
    <property type="entry name" value="Glyco_trans_1"/>
</dbReference>
<dbReference type="EMBL" id="CP034412">
    <property type="protein sequence ID" value="QCY45805.1"/>
    <property type="molecule type" value="Genomic_DNA"/>
</dbReference>
<dbReference type="Pfam" id="PF00534">
    <property type="entry name" value="Glycos_transf_1"/>
    <property type="match status" value="1"/>
</dbReference>
<dbReference type="InterPro" id="IPR028098">
    <property type="entry name" value="Glyco_trans_4-like_N"/>
</dbReference>
<name>A0A5B7WR63_9MICC</name>
<evidence type="ECO:0000259" key="4">
    <source>
        <dbReference type="Pfam" id="PF00534"/>
    </source>
</evidence>
<dbReference type="GO" id="GO:0016758">
    <property type="term" value="F:hexosyltransferase activity"/>
    <property type="evidence" value="ECO:0007669"/>
    <property type="project" value="TreeGrafter"/>
</dbReference>
<dbReference type="Gene3D" id="3.40.50.2000">
    <property type="entry name" value="Glycogen Phosphorylase B"/>
    <property type="match status" value="2"/>
</dbReference>
<dbReference type="InterPro" id="IPR050194">
    <property type="entry name" value="Glycosyltransferase_grp1"/>
</dbReference>
<reference evidence="6 7" key="1">
    <citation type="submission" date="2018-12" db="EMBL/GenBank/DDBJ databases">
        <title>Complete Genome Sequence of Glutamicibacter creatinolyticus strain LGCM259,isolated from an abscess of a 12-year-old mare in Italy.</title>
        <authorList>
            <person name="Santos R.G."/>
            <person name="Silva A.L."/>
            <person name="Seyffert N."/>
            <person name="Castro T.L.P."/>
            <person name="Attili A.R."/>
            <person name="Rifici C."/>
            <person name="Mazzullo G."/>
            <person name="Brenig B."/>
            <person name="Venanzi F."/>
            <person name="Azevedo V."/>
        </authorList>
    </citation>
    <scope>NUCLEOTIDE SEQUENCE [LARGE SCALE GENOMIC DNA]</scope>
    <source>
        <strain evidence="6 7">LGCM 259</strain>
    </source>
</reference>
<dbReference type="KEGG" id="gcr:GcLGCM259_0011"/>
<protein>
    <recommendedName>
        <fullName evidence="1">D-inositol 3-phosphate glycosyltransferase</fullName>
    </recommendedName>
</protein>
<evidence type="ECO:0000256" key="2">
    <source>
        <dbReference type="ARBA" id="ARBA00022676"/>
    </source>
</evidence>
<keyword evidence="7" id="KW-1185">Reference proteome</keyword>
<gene>
    <name evidence="6" type="primary">mgtA</name>
    <name evidence="6" type="ORF">GcLGCM259_0011</name>
</gene>
<dbReference type="AlphaFoldDB" id="A0A5B7WR63"/>
<keyword evidence="3 6" id="KW-0808">Transferase</keyword>
<dbReference type="GO" id="GO:1901137">
    <property type="term" value="P:carbohydrate derivative biosynthetic process"/>
    <property type="evidence" value="ECO:0007669"/>
    <property type="project" value="UniProtKB-ARBA"/>
</dbReference>
<sequence length="393" mass="42530">MKRPYAPSTMGGVKVSIVAESFLPHTNGVTNSVLRTLEHLRATGHEAEVIAPAASHALQRRGRGVPGQYCGFPVRTLPSMSLASYPGVRLAAGPVGVLRRMFHASAPDVVHLASPFVLGWRALRAAGELGLPTVAVYQTEVPAYARPYRVPWLEARLWEHVRAIHLAADLTLAPSTFSRSQLQQLGVGRVKLWRRGVDTALFTPVRRNEQLRQRLAPGGQRIIGYVGRLAAEKQVGDLRVLAGLPGTRLVIVGDGPLRESLQQQLPGAVFPGFLRGIELAEMLASLDLFVHPGQSETFCQTIQEAMASAVPVVAVGRGGPVDLVSSSHNGWLYQPGNLMQLRSQVADLIYDDAKRAAFSAAALESVQERSWGRIGDQLLGHYVAAAEHAWTGR</sequence>
<keyword evidence="2 6" id="KW-0328">Glycosyltransferase</keyword>
<evidence type="ECO:0000256" key="1">
    <source>
        <dbReference type="ARBA" id="ARBA00021292"/>
    </source>
</evidence>